<proteinExistence type="predicted"/>
<sequence length="175" mass="20464">MIGGIPCSGKSTLMRMILEDLGEGEQIMPIPLFPCQKHKDILVLGYYPEGETFGGTDKISHGAIPQFTKFIEQEQPKWKHIIIEGDRFFRSKDIEWLLNKYKDVKIYVLKVSKEEEKKRHIARNDTQTEVWLKGRRTQINNIMTNMFIMNSIESRYNNSILDSENLKQEIIKCIN</sequence>
<protein>
    <submittedName>
        <fullName evidence="1">Uncharacterized protein</fullName>
    </submittedName>
</protein>
<reference evidence="1" key="1">
    <citation type="submission" date="2018-05" db="EMBL/GenBank/DDBJ databases">
        <authorList>
            <person name="Lanie J.A."/>
            <person name="Ng W.-L."/>
            <person name="Kazmierczak K.M."/>
            <person name="Andrzejewski T.M."/>
            <person name="Davidsen T.M."/>
            <person name="Wayne K.J."/>
            <person name="Tettelin H."/>
            <person name="Glass J.I."/>
            <person name="Rusch D."/>
            <person name="Podicherti R."/>
            <person name="Tsui H.-C.T."/>
            <person name="Winkler M.E."/>
        </authorList>
    </citation>
    <scope>NUCLEOTIDE SEQUENCE</scope>
</reference>
<gene>
    <name evidence="1" type="ORF">METZ01_LOCUS417086</name>
</gene>
<dbReference type="AlphaFoldDB" id="A0A382WZH1"/>
<accession>A0A382WZH1</accession>
<organism evidence="1">
    <name type="scientific">marine metagenome</name>
    <dbReference type="NCBI Taxonomy" id="408172"/>
    <lineage>
        <taxon>unclassified sequences</taxon>
        <taxon>metagenomes</taxon>
        <taxon>ecological metagenomes</taxon>
    </lineage>
</organism>
<dbReference type="InterPro" id="IPR027417">
    <property type="entry name" value="P-loop_NTPase"/>
</dbReference>
<name>A0A382WZH1_9ZZZZ</name>
<evidence type="ECO:0000313" key="1">
    <source>
        <dbReference type="EMBL" id="SVD64232.1"/>
    </source>
</evidence>
<dbReference type="EMBL" id="UINC01163756">
    <property type="protein sequence ID" value="SVD64232.1"/>
    <property type="molecule type" value="Genomic_DNA"/>
</dbReference>
<dbReference type="Gene3D" id="3.40.50.300">
    <property type="entry name" value="P-loop containing nucleotide triphosphate hydrolases"/>
    <property type="match status" value="1"/>
</dbReference>
<dbReference type="SUPFAM" id="SSF52540">
    <property type="entry name" value="P-loop containing nucleoside triphosphate hydrolases"/>
    <property type="match status" value="1"/>
</dbReference>